<dbReference type="OrthoDB" id="1747076at2759"/>
<dbReference type="PANTHER" id="PTHR36892">
    <property type="entry name" value="OS01G0201800 PROTEIN"/>
    <property type="match status" value="1"/>
</dbReference>
<name>A0A8K0MGM2_9ROSA</name>
<dbReference type="PANTHER" id="PTHR36892:SF1">
    <property type="entry name" value="OS05G0518200 PROTEIN"/>
    <property type="match status" value="1"/>
</dbReference>
<dbReference type="Gene3D" id="3.30.160.60">
    <property type="entry name" value="Classic Zinc Finger"/>
    <property type="match status" value="1"/>
</dbReference>
<accession>A0A8K0MGM2</accession>
<proteinExistence type="predicted"/>
<evidence type="ECO:0000256" key="1">
    <source>
        <dbReference type="SAM" id="MobiDB-lite"/>
    </source>
</evidence>
<dbReference type="Proteomes" id="UP000796880">
    <property type="component" value="Unassembled WGS sequence"/>
</dbReference>
<feature type="region of interest" description="Disordered" evidence="1">
    <location>
        <begin position="218"/>
        <end position="254"/>
    </location>
</feature>
<evidence type="ECO:0000313" key="2">
    <source>
        <dbReference type="EMBL" id="KAF3444953.1"/>
    </source>
</evidence>
<dbReference type="EMBL" id="VOIH02000006">
    <property type="protein sequence ID" value="KAF3444953.1"/>
    <property type="molecule type" value="Genomic_DNA"/>
</dbReference>
<evidence type="ECO:0000313" key="3">
    <source>
        <dbReference type="Proteomes" id="UP000796880"/>
    </source>
</evidence>
<reference evidence="2" key="1">
    <citation type="submission" date="2020-03" db="EMBL/GenBank/DDBJ databases">
        <title>A high-quality chromosome-level genome assembly of a woody plant with both climbing and erect habits, Rhamnella rubrinervis.</title>
        <authorList>
            <person name="Lu Z."/>
            <person name="Yang Y."/>
            <person name="Zhu X."/>
            <person name="Sun Y."/>
        </authorList>
    </citation>
    <scope>NUCLEOTIDE SEQUENCE</scope>
    <source>
        <strain evidence="2">BYM</strain>
        <tissue evidence="2">Leaf</tissue>
    </source>
</reference>
<protein>
    <recommendedName>
        <fullName evidence="4">UBZ4-type domain-containing protein</fullName>
    </recommendedName>
</protein>
<feature type="compositionally biased region" description="Basic residues" evidence="1">
    <location>
        <begin position="242"/>
        <end position="254"/>
    </location>
</feature>
<evidence type="ECO:0008006" key="4">
    <source>
        <dbReference type="Google" id="ProtNLM"/>
    </source>
</evidence>
<comment type="caution">
    <text evidence="2">The sequence shown here is derived from an EMBL/GenBank/DDBJ whole genome shotgun (WGS) entry which is preliminary data.</text>
</comment>
<keyword evidence="3" id="KW-1185">Reference proteome</keyword>
<sequence length="291" mass="32461">MAVAFEGFSIREYAAKMRNVDVVKCWPFSDEVRKEEAEALLPPITVTKFKWWSHELSLLRSNQNIEDSLVVRVVDQSSGTVRNESEAVVEDMSAEAEKSAALDEKSEMVCPVCRVFVATTVNAVNAHIDDCLARASKEERRQMRKSLKAKSKAPKKRSITEIFAVAPQIATIEDVSDGNEGSEVSEKEDELADEFKVLSVSTSSNTCSIIKSKKKKTKLRKKDKKKQVPEASNTTAGVIKLDKKKTKTKTKTKTKKKKNVRSIAKKTCDLCVVDCYDVYSPMAFSSFTLCA</sequence>
<gene>
    <name evidence="2" type="ORF">FNV43_RR14646</name>
</gene>
<dbReference type="AlphaFoldDB" id="A0A8K0MGM2"/>
<organism evidence="2 3">
    <name type="scientific">Rhamnella rubrinervis</name>
    <dbReference type="NCBI Taxonomy" id="2594499"/>
    <lineage>
        <taxon>Eukaryota</taxon>
        <taxon>Viridiplantae</taxon>
        <taxon>Streptophyta</taxon>
        <taxon>Embryophyta</taxon>
        <taxon>Tracheophyta</taxon>
        <taxon>Spermatophyta</taxon>
        <taxon>Magnoliopsida</taxon>
        <taxon>eudicotyledons</taxon>
        <taxon>Gunneridae</taxon>
        <taxon>Pentapetalae</taxon>
        <taxon>rosids</taxon>
        <taxon>fabids</taxon>
        <taxon>Rosales</taxon>
        <taxon>Rhamnaceae</taxon>
        <taxon>rhamnoid group</taxon>
        <taxon>Rhamneae</taxon>
        <taxon>Rhamnella</taxon>
    </lineage>
</organism>